<dbReference type="Gene3D" id="3.40.50.10420">
    <property type="entry name" value="NagB/RpiA/CoA transferase-like"/>
    <property type="match status" value="1"/>
</dbReference>
<keyword evidence="3" id="KW-1185">Reference proteome</keyword>
<dbReference type="SUPFAM" id="SSF100950">
    <property type="entry name" value="NagB/RpiA/CoA transferase-like"/>
    <property type="match status" value="1"/>
</dbReference>
<feature type="domain" description="LUD" evidence="1">
    <location>
        <begin position="64"/>
        <end position="165"/>
    </location>
</feature>
<name>A0ABD6B7P6_9EURY</name>
<organism evidence="2 3">
    <name type="scientific">Halolamina salina</name>
    <dbReference type="NCBI Taxonomy" id="1220023"/>
    <lineage>
        <taxon>Archaea</taxon>
        <taxon>Methanobacteriati</taxon>
        <taxon>Methanobacteriota</taxon>
        <taxon>Stenosarchaea group</taxon>
        <taxon>Halobacteria</taxon>
        <taxon>Halobacteriales</taxon>
        <taxon>Haloferacaceae</taxon>
    </lineage>
</organism>
<dbReference type="Proteomes" id="UP001597111">
    <property type="component" value="Unassembled WGS sequence"/>
</dbReference>
<reference evidence="2 3" key="1">
    <citation type="journal article" date="2019" name="Int. J. Syst. Evol. Microbiol.">
        <title>The Global Catalogue of Microorganisms (GCM) 10K type strain sequencing project: providing services to taxonomists for standard genome sequencing and annotation.</title>
        <authorList>
            <consortium name="The Broad Institute Genomics Platform"/>
            <consortium name="The Broad Institute Genome Sequencing Center for Infectious Disease"/>
            <person name="Wu L."/>
            <person name="Ma J."/>
        </authorList>
    </citation>
    <scope>NUCLEOTIDE SEQUENCE [LARGE SCALE GENOMIC DNA]</scope>
    <source>
        <strain evidence="2 3">CGMCC 1.12285</strain>
    </source>
</reference>
<gene>
    <name evidence="2" type="ORF">ACFR9S_11640</name>
</gene>
<dbReference type="PANTHER" id="PTHR43682">
    <property type="entry name" value="LACTATE UTILIZATION PROTEIN C"/>
    <property type="match status" value="1"/>
</dbReference>
<dbReference type="EMBL" id="JBHUDH010000134">
    <property type="protein sequence ID" value="MFD1526937.1"/>
    <property type="molecule type" value="Genomic_DNA"/>
</dbReference>
<dbReference type="PANTHER" id="PTHR43682:SF1">
    <property type="entry name" value="LACTATE UTILIZATION PROTEIN C"/>
    <property type="match status" value="1"/>
</dbReference>
<protein>
    <submittedName>
        <fullName evidence="2">LUD domain-containing protein</fullName>
    </submittedName>
</protein>
<dbReference type="RefSeq" id="WP_379731305.1">
    <property type="nucleotide sequence ID" value="NZ_JBHSWZ010000074.1"/>
</dbReference>
<proteinExistence type="predicted"/>
<dbReference type="InterPro" id="IPR003741">
    <property type="entry name" value="LUD_dom"/>
</dbReference>
<dbReference type="AlphaFoldDB" id="A0ABD6B7P6"/>
<evidence type="ECO:0000313" key="3">
    <source>
        <dbReference type="Proteomes" id="UP001597111"/>
    </source>
</evidence>
<evidence type="ECO:0000313" key="2">
    <source>
        <dbReference type="EMBL" id="MFD1526937.1"/>
    </source>
</evidence>
<dbReference type="InterPro" id="IPR024185">
    <property type="entry name" value="FTHF_cligase-like_sf"/>
</dbReference>
<dbReference type="Pfam" id="PF02589">
    <property type="entry name" value="LUD_dom"/>
    <property type="match status" value="1"/>
</dbReference>
<evidence type="ECO:0000259" key="1">
    <source>
        <dbReference type="Pfam" id="PF02589"/>
    </source>
</evidence>
<accession>A0ABD6B7P6</accession>
<sequence length="168" mass="17075">MSTLAATFADTLDGLGVGSTRTTAAGFPDALAGAIEGPAVGTPLQFDGVSLDGAEVTVPPTPDQLRTATTGVTPVFGGIAEYGSVVVESRPAGDELVALYPERHVAVLRESDLVAGVDDATDTLRERFESGRDSAVLATGVSATADMGATVEGVHGPREVHVIVLSDR</sequence>
<dbReference type="InterPro" id="IPR037171">
    <property type="entry name" value="NagB/RpiA_transferase-like"/>
</dbReference>
<comment type="caution">
    <text evidence="2">The sequence shown here is derived from an EMBL/GenBank/DDBJ whole genome shotgun (WGS) entry which is preliminary data.</text>
</comment>